<comment type="similarity">
    <text evidence="1">Belongs to the ABC transporter superfamily.</text>
</comment>
<dbReference type="RefSeq" id="WP_200310524.1">
    <property type="nucleotide sequence ID" value="NZ_JAENIM010000022.1"/>
</dbReference>
<gene>
    <name evidence="6" type="ORF">JIN82_04885</name>
</gene>
<dbReference type="EMBL" id="JAENIM010000022">
    <property type="protein sequence ID" value="MBK1790490.1"/>
    <property type="molecule type" value="Genomic_DNA"/>
</dbReference>
<dbReference type="InterPro" id="IPR027417">
    <property type="entry name" value="P-loop_NTPase"/>
</dbReference>
<dbReference type="PANTHER" id="PTHR43335">
    <property type="entry name" value="ABC TRANSPORTER, ATP-BINDING PROTEIN"/>
    <property type="match status" value="1"/>
</dbReference>
<dbReference type="SUPFAM" id="SSF52540">
    <property type="entry name" value="P-loop containing nucleoside triphosphate hydrolases"/>
    <property type="match status" value="1"/>
</dbReference>
<protein>
    <submittedName>
        <fullName evidence="6">ABC transporter ATP-binding protein</fullName>
    </submittedName>
</protein>
<evidence type="ECO:0000256" key="4">
    <source>
        <dbReference type="ARBA" id="ARBA00022840"/>
    </source>
</evidence>
<sequence length="310" mass="34712">MIEVRNAQKRYGRHTAVKDISFSVGKGEVVGFLGPNGAGKTTTLRMLTGYLPPSSGTISIAGYDIFSQSVDARKHIGYMPENVPLYDDMRVREYLRYRAALKGLKGSMLRTYVNEAMDLCALQHVRRKMIKTLSKGYRQRVGLADALVAKPDLLILDEPTNGLDPNQIRQIRSLIKRLGEKHTILISTHILSEVEMICDHVIIVDEGIVKASGKPDELVATMRAAGKVTVELKAEVDEVKEAIEGLDKVKKVIVEEPDCDWNKFSVLVESGTDARSRIAKLTMAKGWPMRTLYRHQATLEDIFVEMTRKD</sequence>
<dbReference type="AlphaFoldDB" id="A0A8J7MDC0"/>
<name>A0A8J7MDC0_9BACT</name>
<dbReference type="Gene3D" id="3.40.50.300">
    <property type="entry name" value="P-loop containing nucleotide triphosphate hydrolases"/>
    <property type="match status" value="1"/>
</dbReference>
<keyword evidence="3" id="KW-0547">Nucleotide-binding</keyword>
<evidence type="ECO:0000259" key="5">
    <source>
        <dbReference type="PROSITE" id="PS50893"/>
    </source>
</evidence>
<evidence type="ECO:0000256" key="2">
    <source>
        <dbReference type="ARBA" id="ARBA00022448"/>
    </source>
</evidence>
<reference evidence="6" key="1">
    <citation type="submission" date="2021-01" db="EMBL/GenBank/DDBJ databases">
        <title>Modified the classification status of verrucomicrobia.</title>
        <authorList>
            <person name="Feng X."/>
        </authorList>
    </citation>
    <scope>NUCLEOTIDE SEQUENCE</scope>
    <source>
        <strain evidence="6">_KCTC 22039</strain>
    </source>
</reference>
<dbReference type="GO" id="GO:0005524">
    <property type="term" value="F:ATP binding"/>
    <property type="evidence" value="ECO:0007669"/>
    <property type="project" value="UniProtKB-KW"/>
</dbReference>
<dbReference type="InterPro" id="IPR003593">
    <property type="entry name" value="AAA+_ATPase"/>
</dbReference>
<accession>A0A8J7MDC0</accession>
<dbReference type="CDD" id="cd03230">
    <property type="entry name" value="ABC_DR_subfamily_A"/>
    <property type="match status" value="1"/>
</dbReference>
<proteinExistence type="inferred from homology"/>
<keyword evidence="4 6" id="KW-0067">ATP-binding</keyword>
<evidence type="ECO:0000313" key="6">
    <source>
        <dbReference type="EMBL" id="MBK1790490.1"/>
    </source>
</evidence>
<dbReference type="PANTHER" id="PTHR43335:SF4">
    <property type="entry name" value="ABC TRANSPORTER, ATP-BINDING PROTEIN"/>
    <property type="match status" value="1"/>
</dbReference>
<comment type="caution">
    <text evidence="6">The sequence shown here is derived from an EMBL/GenBank/DDBJ whole genome shotgun (WGS) entry which is preliminary data.</text>
</comment>
<feature type="domain" description="ABC transporter" evidence="5">
    <location>
        <begin position="2"/>
        <end position="231"/>
    </location>
</feature>
<dbReference type="InterPro" id="IPR003439">
    <property type="entry name" value="ABC_transporter-like_ATP-bd"/>
</dbReference>
<dbReference type="Proteomes" id="UP000624703">
    <property type="component" value="Unassembled WGS sequence"/>
</dbReference>
<dbReference type="GO" id="GO:0016887">
    <property type="term" value="F:ATP hydrolysis activity"/>
    <property type="evidence" value="ECO:0007669"/>
    <property type="project" value="InterPro"/>
</dbReference>
<organism evidence="6 7">
    <name type="scientific">Persicirhabdus sediminis</name>
    <dbReference type="NCBI Taxonomy" id="454144"/>
    <lineage>
        <taxon>Bacteria</taxon>
        <taxon>Pseudomonadati</taxon>
        <taxon>Verrucomicrobiota</taxon>
        <taxon>Verrucomicrobiia</taxon>
        <taxon>Verrucomicrobiales</taxon>
        <taxon>Verrucomicrobiaceae</taxon>
        <taxon>Persicirhabdus</taxon>
    </lineage>
</organism>
<evidence type="ECO:0000256" key="3">
    <source>
        <dbReference type="ARBA" id="ARBA00022741"/>
    </source>
</evidence>
<keyword evidence="7" id="KW-1185">Reference proteome</keyword>
<evidence type="ECO:0000256" key="1">
    <source>
        <dbReference type="ARBA" id="ARBA00005417"/>
    </source>
</evidence>
<evidence type="ECO:0000313" key="7">
    <source>
        <dbReference type="Proteomes" id="UP000624703"/>
    </source>
</evidence>
<dbReference type="PROSITE" id="PS50893">
    <property type="entry name" value="ABC_TRANSPORTER_2"/>
    <property type="match status" value="1"/>
</dbReference>
<dbReference type="Pfam" id="PF00005">
    <property type="entry name" value="ABC_tran"/>
    <property type="match status" value="1"/>
</dbReference>
<dbReference type="SMART" id="SM00382">
    <property type="entry name" value="AAA"/>
    <property type="match status" value="1"/>
</dbReference>
<keyword evidence="2" id="KW-0813">Transport</keyword>